<name>A0A8J4CYG8_9CHLO</name>
<evidence type="ECO:0000256" key="5">
    <source>
        <dbReference type="ARBA" id="ARBA00023163"/>
    </source>
</evidence>
<reference evidence="11" key="1">
    <citation type="journal article" date="2021" name="Proc. Natl. Acad. Sci. U.S.A.">
        <title>Three genomes in the algal genus Volvox reveal the fate of a haploid sex-determining region after a transition to homothallism.</title>
        <authorList>
            <person name="Yamamoto K."/>
            <person name="Hamaji T."/>
            <person name="Kawai-Toyooka H."/>
            <person name="Matsuzaki R."/>
            <person name="Takahashi F."/>
            <person name="Nishimura Y."/>
            <person name="Kawachi M."/>
            <person name="Noguchi H."/>
            <person name="Minakuchi Y."/>
            <person name="Umen J.G."/>
            <person name="Toyoda A."/>
            <person name="Nozaki H."/>
        </authorList>
    </citation>
    <scope>NUCLEOTIDE SEQUENCE</scope>
    <source>
        <strain evidence="12">NIES-3785</strain>
        <strain evidence="11">NIES-3786</strain>
    </source>
</reference>
<keyword evidence="8" id="KW-0175">Coiled coil</keyword>
<dbReference type="Proteomes" id="UP000747110">
    <property type="component" value="Unassembled WGS sequence"/>
</dbReference>
<dbReference type="GO" id="GO:0008380">
    <property type="term" value="P:RNA splicing"/>
    <property type="evidence" value="ECO:0007669"/>
    <property type="project" value="UniProtKB-KW"/>
</dbReference>
<comment type="subcellular location">
    <subcellularLocation>
        <location evidence="1">Nucleus</location>
    </subcellularLocation>
</comment>
<sequence>MAALDPVALERELEALRRQRYEASQRVRASRQPPTGTASQARNVSGEPYPGFSRPALGNARIGSDRGFGGPPPPRAGEGIRGGGSLRDFALPVRSGSGPSPRGVPEGGDFLNGTPRGRFETGPGSRAHREHDEYGRDRDGTAVGAALAVAPQPRRRAVLSVVVSDRPGQQNEADDKAKISQLGGDTGRDRDREADRDYGRGRRQGTGDDRDRGWGPGGPADEERYRGEHSGSRGLKRPVEPATGAGGVALAEDPDSRKRARRLLGRALLGTLQKFRQEDAQFQASDAAARRAELARKAEEKAAAEAERLRRQAAEDRSRKRQEELDALMDLNLATDIKVLELLFAKKVARRRALAVFLRADGASMGGAGGSGRGPIQPQPLYWMPVSHCPATLELKQRQEKELHQWEEAVMAELEQEKDGLRMRAQARRQGIVERRQKAADARASGRAAERAAEQDGGVEEEEDHEALDAVELDAHHEDVEIDEEDLGHGRETEPDAAANDAADENGTGRAGGAVDERGREGCDADADVGLGGQADAMEAEAAVAVTRDDSDSGAGDDVVA</sequence>
<feature type="compositionally biased region" description="Polar residues" evidence="9">
    <location>
        <begin position="32"/>
        <end position="43"/>
    </location>
</feature>
<comment type="caution">
    <text evidence="11">The sequence shown here is derived from an EMBL/GenBank/DDBJ whole genome shotgun (WGS) entry which is preliminary data.</text>
</comment>
<dbReference type="GO" id="GO:0071013">
    <property type="term" value="C:catalytic step 2 spliceosome"/>
    <property type="evidence" value="ECO:0007669"/>
    <property type="project" value="TreeGrafter"/>
</dbReference>
<proteinExistence type="inferred from homology"/>
<dbReference type="InterPro" id="IPR006786">
    <property type="entry name" value="Pinin_SDK_MemA"/>
</dbReference>
<keyword evidence="13" id="KW-1185">Reference proteome</keyword>
<dbReference type="Proteomes" id="UP000722791">
    <property type="component" value="Unassembled WGS sequence"/>
</dbReference>
<evidence type="ECO:0000256" key="6">
    <source>
        <dbReference type="ARBA" id="ARBA00023187"/>
    </source>
</evidence>
<feature type="compositionally biased region" description="Basic and acidic residues" evidence="9">
    <location>
        <begin position="221"/>
        <end position="231"/>
    </location>
</feature>
<dbReference type="AlphaFoldDB" id="A0A8J4CYG8"/>
<dbReference type="Pfam" id="PF04696">
    <property type="entry name" value="Pinin_SDK_memA"/>
    <property type="match status" value="1"/>
</dbReference>
<evidence type="ECO:0000256" key="4">
    <source>
        <dbReference type="ARBA" id="ARBA00023015"/>
    </source>
</evidence>
<evidence type="ECO:0000256" key="7">
    <source>
        <dbReference type="ARBA" id="ARBA00023242"/>
    </source>
</evidence>
<organism evidence="11 13">
    <name type="scientific">Volvox reticuliferus</name>
    <dbReference type="NCBI Taxonomy" id="1737510"/>
    <lineage>
        <taxon>Eukaryota</taxon>
        <taxon>Viridiplantae</taxon>
        <taxon>Chlorophyta</taxon>
        <taxon>core chlorophytes</taxon>
        <taxon>Chlorophyceae</taxon>
        <taxon>CS clade</taxon>
        <taxon>Chlamydomonadales</taxon>
        <taxon>Volvocaceae</taxon>
        <taxon>Volvox</taxon>
    </lineage>
</organism>
<keyword evidence="6" id="KW-0508">mRNA splicing</keyword>
<dbReference type="PANTHER" id="PTHR12707">
    <property type="entry name" value="PINN"/>
    <property type="match status" value="1"/>
</dbReference>
<evidence type="ECO:0000256" key="3">
    <source>
        <dbReference type="ARBA" id="ARBA00022664"/>
    </source>
</evidence>
<dbReference type="PANTHER" id="PTHR12707:SF0">
    <property type="entry name" value="PININ"/>
    <property type="match status" value="1"/>
</dbReference>
<feature type="compositionally biased region" description="Basic and acidic residues" evidence="9">
    <location>
        <begin position="431"/>
        <end position="441"/>
    </location>
</feature>
<dbReference type="GO" id="GO:0006397">
    <property type="term" value="P:mRNA processing"/>
    <property type="evidence" value="ECO:0007669"/>
    <property type="project" value="UniProtKB-KW"/>
</dbReference>
<evidence type="ECO:0000313" key="13">
    <source>
        <dbReference type="Proteomes" id="UP000747110"/>
    </source>
</evidence>
<feature type="compositionally biased region" description="Basic and acidic residues" evidence="9">
    <location>
        <begin position="186"/>
        <end position="213"/>
    </location>
</feature>
<keyword evidence="4" id="KW-0805">Transcription regulation</keyword>
<feature type="region of interest" description="Disordered" evidence="9">
    <location>
        <begin position="427"/>
        <end position="561"/>
    </location>
</feature>
<keyword evidence="5" id="KW-0804">Transcription</keyword>
<dbReference type="InterPro" id="IPR039853">
    <property type="entry name" value="Pinin"/>
</dbReference>
<evidence type="ECO:0000259" key="10">
    <source>
        <dbReference type="Pfam" id="PF04696"/>
    </source>
</evidence>
<evidence type="ECO:0000256" key="9">
    <source>
        <dbReference type="SAM" id="MobiDB-lite"/>
    </source>
</evidence>
<keyword evidence="3" id="KW-0507">mRNA processing</keyword>
<feature type="compositionally biased region" description="Acidic residues" evidence="9">
    <location>
        <begin position="457"/>
        <end position="472"/>
    </location>
</feature>
<evidence type="ECO:0000256" key="2">
    <source>
        <dbReference type="ARBA" id="ARBA00010386"/>
    </source>
</evidence>
<keyword evidence="7" id="KW-0539">Nucleus</keyword>
<evidence type="ECO:0000313" key="11">
    <source>
        <dbReference type="EMBL" id="GIL91254.1"/>
    </source>
</evidence>
<protein>
    <recommendedName>
        <fullName evidence="10">Pinin/SDK/MemA protein domain-containing protein</fullName>
    </recommendedName>
</protein>
<accession>A0A8J4CYG8</accession>
<dbReference type="EMBL" id="BNCQ01000075">
    <property type="protein sequence ID" value="GIM16241.1"/>
    <property type="molecule type" value="Genomic_DNA"/>
</dbReference>
<feature type="coiled-coil region" evidence="8">
    <location>
        <begin position="287"/>
        <end position="331"/>
    </location>
</feature>
<evidence type="ECO:0000313" key="12">
    <source>
        <dbReference type="EMBL" id="GIM16241.1"/>
    </source>
</evidence>
<feature type="compositionally biased region" description="Low complexity" evidence="9">
    <location>
        <begin position="535"/>
        <end position="546"/>
    </location>
</feature>
<evidence type="ECO:0000256" key="8">
    <source>
        <dbReference type="SAM" id="Coils"/>
    </source>
</evidence>
<evidence type="ECO:0000256" key="1">
    <source>
        <dbReference type="ARBA" id="ARBA00004123"/>
    </source>
</evidence>
<feature type="domain" description="Pinin/SDK/MemA protein" evidence="10">
    <location>
        <begin position="255"/>
        <end position="400"/>
    </location>
</feature>
<feature type="compositionally biased region" description="Basic and acidic residues" evidence="9">
    <location>
        <begin position="127"/>
        <end position="140"/>
    </location>
</feature>
<dbReference type="OrthoDB" id="551519at2759"/>
<dbReference type="EMBL" id="BNCP01000063">
    <property type="protein sequence ID" value="GIL91254.1"/>
    <property type="molecule type" value="Genomic_DNA"/>
</dbReference>
<gene>
    <name evidence="11" type="ORF">Vretifemale_18927</name>
    <name evidence="12" type="ORF">Vretimale_18848</name>
</gene>
<comment type="similarity">
    <text evidence="2">Belongs to the pinin family.</text>
</comment>
<feature type="region of interest" description="Disordered" evidence="9">
    <location>
        <begin position="21"/>
        <end position="257"/>
    </location>
</feature>